<dbReference type="EMBL" id="FPIZ01000005">
    <property type="protein sequence ID" value="SFW48424.1"/>
    <property type="molecule type" value="Genomic_DNA"/>
</dbReference>
<evidence type="ECO:0000256" key="1">
    <source>
        <dbReference type="SAM" id="Phobius"/>
    </source>
</evidence>
<dbReference type="STRING" id="1004.SAMN05661012_02085"/>
<accession>A0A1K1PL13</accession>
<dbReference type="EMBL" id="CP140154">
    <property type="protein sequence ID" value="WQG88359.1"/>
    <property type="molecule type" value="Genomic_DNA"/>
</dbReference>
<feature type="transmembrane region" description="Helical" evidence="1">
    <location>
        <begin position="142"/>
        <end position="161"/>
    </location>
</feature>
<dbReference type="Proteomes" id="UP000183788">
    <property type="component" value="Unassembled WGS sequence"/>
</dbReference>
<dbReference type="AlphaFoldDB" id="A0A1K1PL13"/>
<dbReference type="RefSeq" id="WP_143150682.1">
    <property type="nucleotide sequence ID" value="NZ_CP139972.1"/>
</dbReference>
<evidence type="ECO:0000313" key="2">
    <source>
        <dbReference type="EMBL" id="SFW48424.1"/>
    </source>
</evidence>
<sequence>MNAQFIYLLVFILGVVMAIWMQKRFCILCDASNIDPKPFSYARLQLLWWTFIILVSFISILAATGKMPTFDTSTLLLLGIGALTTASARIVDVADDNKYKEAVTDANEEDVNALQKNSKDMKSEGFWLDILSDKTGISIPRFQAVVFNLFFGIWFIWRTVINLQAAGFASSDEIIDKIMPIIPINNLILLGISAGTYVALKSSENK</sequence>
<feature type="transmembrane region" description="Helical" evidence="1">
    <location>
        <begin position="181"/>
        <end position="200"/>
    </location>
</feature>
<keyword evidence="1" id="KW-0472">Membrane</keyword>
<gene>
    <name evidence="2" type="ORF">SAMN05661012_02085</name>
    <name evidence="3" type="ORF">SR876_25905</name>
</gene>
<keyword evidence="1" id="KW-0812">Transmembrane</keyword>
<reference evidence="2 4" key="1">
    <citation type="submission" date="2016-11" db="EMBL/GenBank/DDBJ databases">
        <authorList>
            <person name="Jaros S."/>
            <person name="Januszkiewicz K."/>
            <person name="Wedrychowicz H."/>
        </authorList>
    </citation>
    <scope>NUCLEOTIDE SEQUENCE [LARGE SCALE GENOMIC DNA]</scope>
    <source>
        <strain evidence="2 4">DSM 784</strain>
    </source>
</reference>
<protein>
    <submittedName>
        <fullName evidence="2">Uncharacterized protein</fullName>
    </submittedName>
</protein>
<keyword evidence="1" id="KW-1133">Transmembrane helix</keyword>
<name>A0A1K1PL13_9BACT</name>
<evidence type="ECO:0000313" key="4">
    <source>
        <dbReference type="Proteomes" id="UP000183788"/>
    </source>
</evidence>
<feature type="transmembrane region" description="Helical" evidence="1">
    <location>
        <begin position="6"/>
        <end position="25"/>
    </location>
</feature>
<dbReference type="Proteomes" id="UP001326715">
    <property type="component" value="Chromosome"/>
</dbReference>
<dbReference type="OrthoDB" id="795005at2"/>
<keyword evidence="5" id="KW-1185">Reference proteome</keyword>
<reference evidence="3 5" key="2">
    <citation type="submission" date="2023-11" db="EMBL/GenBank/DDBJ databases">
        <title>MicrobeMod: A computational toolkit for identifying prokaryotic methylation and restriction-modification with nanopore sequencing.</title>
        <authorList>
            <person name="Crits-Christoph A."/>
            <person name="Kang S.C."/>
            <person name="Lee H."/>
            <person name="Ostrov N."/>
        </authorList>
    </citation>
    <scope>NUCLEOTIDE SEQUENCE [LARGE SCALE GENOMIC DNA]</scope>
    <source>
        <strain evidence="3 5">ATCC 23090</strain>
    </source>
</reference>
<evidence type="ECO:0000313" key="5">
    <source>
        <dbReference type="Proteomes" id="UP001326715"/>
    </source>
</evidence>
<proteinExistence type="predicted"/>
<feature type="transmembrane region" description="Helical" evidence="1">
    <location>
        <begin position="46"/>
        <end position="63"/>
    </location>
</feature>
<organism evidence="2 4">
    <name type="scientific">Chitinophaga sancti</name>
    <dbReference type="NCBI Taxonomy" id="1004"/>
    <lineage>
        <taxon>Bacteria</taxon>
        <taxon>Pseudomonadati</taxon>
        <taxon>Bacteroidota</taxon>
        <taxon>Chitinophagia</taxon>
        <taxon>Chitinophagales</taxon>
        <taxon>Chitinophagaceae</taxon>
        <taxon>Chitinophaga</taxon>
    </lineage>
</organism>
<evidence type="ECO:0000313" key="3">
    <source>
        <dbReference type="EMBL" id="WQG88359.1"/>
    </source>
</evidence>